<reference evidence="1 2" key="1">
    <citation type="submission" date="2010-08" db="EMBL/GenBank/DDBJ databases">
        <authorList>
            <person name="Weinstock G."/>
            <person name="Sodergren E."/>
            <person name="Clifton S."/>
            <person name="Fulton L."/>
            <person name="Fulton B."/>
            <person name="Courtney L."/>
            <person name="Fronick C."/>
            <person name="Harrison M."/>
            <person name="Strong C."/>
            <person name="Farmer C."/>
            <person name="Delahaunty K."/>
            <person name="Markovic C."/>
            <person name="Hall O."/>
            <person name="Minx P."/>
            <person name="Tomlinson C."/>
            <person name="Mitreva M."/>
            <person name="Hou S."/>
            <person name="Chen J."/>
            <person name="Wollam A."/>
            <person name="Pepin K.H."/>
            <person name="Johnson M."/>
            <person name="Bhonagiri V."/>
            <person name="Zhang X."/>
            <person name="Suruliraj S."/>
            <person name="Warren W."/>
            <person name="Chinwalla A."/>
            <person name="Mardis E.R."/>
            <person name="Wilson R.K."/>
        </authorList>
    </citation>
    <scope>NUCLEOTIDE SEQUENCE [LARGE SCALE GENOMIC DNA]</scope>
    <source>
        <strain evidence="1 2">F0399</strain>
    </source>
</reference>
<accession>E7N0T8</accession>
<keyword evidence="2" id="KW-1185">Reference proteome</keyword>
<gene>
    <name evidence="1" type="ORF">HMPREF9555_00589</name>
</gene>
<dbReference type="Proteomes" id="UP000004633">
    <property type="component" value="Unassembled WGS sequence"/>
</dbReference>
<dbReference type="HOGENOM" id="CLU_2755584_0_0_9"/>
<dbReference type="AlphaFoldDB" id="E7N0T8"/>
<dbReference type="STRING" id="749551.HMPREF9555_00589"/>
<comment type="caution">
    <text evidence="1">The sequence shown here is derived from an EMBL/GenBank/DDBJ whole genome shotgun (WGS) entry which is preliminary data.</text>
</comment>
<dbReference type="EMBL" id="AECV01000005">
    <property type="protein sequence ID" value="EFW30296.1"/>
    <property type="molecule type" value="Genomic_DNA"/>
</dbReference>
<sequence>MLSNGIAALAPKHIGRGLQSQIFFEKKRKTKRILRGLREFLKYSIGSDLYAQIRGGRRGRMEMGETEREV</sequence>
<protein>
    <submittedName>
        <fullName evidence="1">Uncharacterized protein</fullName>
    </submittedName>
</protein>
<evidence type="ECO:0000313" key="1">
    <source>
        <dbReference type="EMBL" id="EFW30296.1"/>
    </source>
</evidence>
<proteinExistence type="predicted"/>
<evidence type="ECO:0000313" key="2">
    <source>
        <dbReference type="Proteomes" id="UP000004633"/>
    </source>
</evidence>
<name>E7N0T8_9FIRM</name>
<organism evidence="1 2">
    <name type="scientific">Selenomonas artemidis F0399</name>
    <dbReference type="NCBI Taxonomy" id="749551"/>
    <lineage>
        <taxon>Bacteria</taxon>
        <taxon>Bacillati</taxon>
        <taxon>Bacillota</taxon>
        <taxon>Negativicutes</taxon>
        <taxon>Selenomonadales</taxon>
        <taxon>Selenomonadaceae</taxon>
        <taxon>Selenomonas</taxon>
    </lineage>
</organism>